<dbReference type="SMART" id="SM00972">
    <property type="entry name" value="SCPU"/>
    <property type="match status" value="1"/>
</dbReference>
<accession>A0A2P6AQV7</accession>
<proteinExistence type="predicted"/>
<reference evidence="3" key="1">
    <citation type="submission" date="2018-02" db="EMBL/GenBank/DDBJ databases">
        <title>Genome sequencing of Solimonas sp. HR-BB.</title>
        <authorList>
            <person name="Lee Y."/>
            <person name="Jeon C.O."/>
        </authorList>
    </citation>
    <scope>NUCLEOTIDE SEQUENCE [LARGE SCALE GENOMIC DNA]</scope>
    <source>
        <strain evidence="3">HR-E</strain>
    </source>
</reference>
<dbReference type="EMBL" id="PTQZ01000250">
    <property type="protein sequence ID" value="PQA33165.1"/>
    <property type="molecule type" value="Genomic_DNA"/>
</dbReference>
<dbReference type="Proteomes" id="UP000243900">
    <property type="component" value="Unassembled WGS sequence"/>
</dbReference>
<organism evidence="2 3">
    <name type="scientific">Amnimonas aquatica</name>
    <dbReference type="NCBI Taxonomy" id="2094561"/>
    <lineage>
        <taxon>Bacteria</taxon>
        <taxon>Pseudomonadati</taxon>
        <taxon>Pseudomonadota</taxon>
        <taxon>Gammaproteobacteria</taxon>
        <taxon>Moraxellales</taxon>
        <taxon>Moraxellaceae</taxon>
        <taxon>Amnimonas</taxon>
    </lineage>
</organism>
<dbReference type="InterPro" id="IPR053167">
    <property type="entry name" value="Spore_coat_component"/>
</dbReference>
<evidence type="ECO:0000313" key="3">
    <source>
        <dbReference type="Proteomes" id="UP000243900"/>
    </source>
</evidence>
<keyword evidence="3" id="KW-1185">Reference proteome</keyword>
<dbReference type="PANTHER" id="PTHR37089">
    <property type="entry name" value="PROTEIN U-RELATED"/>
    <property type="match status" value="1"/>
</dbReference>
<name>A0A2P6AQV7_9GAMM</name>
<protein>
    <recommendedName>
        <fullName evidence="1">Spore coat protein U/FanG domain-containing protein</fullName>
    </recommendedName>
</protein>
<dbReference type="AlphaFoldDB" id="A0A2P6AQV7"/>
<feature type="domain" description="Spore coat protein U/FanG" evidence="1">
    <location>
        <begin position="2"/>
        <end position="126"/>
    </location>
</feature>
<dbReference type="InterPro" id="IPR007893">
    <property type="entry name" value="Spore_coat_U/FanG"/>
</dbReference>
<evidence type="ECO:0000313" key="2">
    <source>
        <dbReference type="EMBL" id="PQA33165.1"/>
    </source>
</evidence>
<comment type="caution">
    <text evidence="2">The sequence shown here is derived from an EMBL/GenBank/DDBJ whole genome shotgun (WGS) entry which is preliminary data.</text>
</comment>
<gene>
    <name evidence="2" type="ORF">C5O18_08660</name>
</gene>
<evidence type="ECO:0000259" key="1">
    <source>
        <dbReference type="Pfam" id="PF05229"/>
    </source>
</evidence>
<dbReference type="Pfam" id="PF05229">
    <property type="entry name" value="SCPU"/>
    <property type="match status" value="1"/>
</dbReference>
<sequence length="130" mass="13821">MVDAVVTPNCSISADTLDFGTVTALDREVDGIGRIASTCTRNAAYQISLDNGRYADGNARRMASGNSRVRYELYRDAARSQRWGMRASGEAVTGTGNGQAILTTIYGRVPVQSGMTVGSYADTVVAIISF</sequence>